<sequence>MTDEDDDDLAELEVAKSIHSFVCDNCNNVHITIIDFEGDPFADIELSAADAAAFANQLMMQAQAAIMRETRTGDGRNKLH</sequence>
<reference evidence="1" key="1">
    <citation type="submission" date="2022-11" db="EMBL/GenBank/DDBJ databases">
        <title>Hoeflea poritis sp. nov., isolated from scleractinian coral Porites lutea.</title>
        <authorList>
            <person name="Zhang G."/>
            <person name="Wei Q."/>
            <person name="Cai L."/>
        </authorList>
    </citation>
    <scope>NUCLEOTIDE SEQUENCE</scope>
    <source>
        <strain evidence="1">E7-10</strain>
    </source>
</reference>
<gene>
    <name evidence="1" type="ORF">OOZ53_11555</name>
</gene>
<dbReference type="EMBL" id="JAPJZH010000006">
    <property type="protein sequence ID" value="MDA4845988.1"/>
    <property type="molecule type" value="Genomic_DNA"/>
</dbReference>
<name>A0ABT4VMN7_9HYPH</name>
<dbReference type="Proteomes" id="UP001148313">
    <property type="component" value="Unassembled WGS sequence"/>
</dbReference>
<dbReference type="RefSeq" id="WP_271089701.1">
    <property type="nucleotide sequence ID" value="NZ_JAPJZH010000006.1"/>
</dbReference>
<comment type="caution">
    <text evidence="1">The sequence shown here is derived from an EMBL/GenBank/DDBJ whole genome shotgun (WGS) entry which is preliminary data.</text>
</comment>
<proteinExistence type="predicted"/>
<evidence type="ECO:0000313" key="2">
    <source>
        <dbReference type="Proteomes" id="UP001148313"/>
    </source>
</evidence>
<protein>
    <submittedName>
        <fullName evidence="1">Uncharacterized protein</fullName>
    </submittedName>
</protein>
<keyword evidence="2" id="KW-1185">Reference proteome</keyword>
<organism evidence="1 2">
    <name type="scientific">Hoeflea poritis</name>
    <dbReference type="NCBI Taxonomy" id="2993659"/>
    <lineage>
        <taxon>Bacteria</taxon>
        <taxon>Pseudomonadati</taxon>
        <taxon>Pseudomonadota</taxon>
        <taxon>Alphaproteobacteria</taxon>
        <taxon>Hyphomicrobiales</taxon>
        <taxon>Rhizobiaceae</taxon>
        <taxon>Hoeflea</taxon>
    </lineage>
</organism>
<evidence type="ECO:0000313" key="1">
    <source>
        <dbReference type="EMBL" id="MDA4845988.1"/>
    </source>
</evidence>
<accession>A0ABT4VMN7</accession>